<dbReference type="EMBL" id="FRBQ01000001">
    <property type="protein sequence ID" value="SHL42472.1"/>
    <property type="molecule type" value="Genomic_DNA"/>
</dbReference>
<gene>
    <name evidence="1" type="ORF">SAMN05216288_1900</name>
</gene>
<reference evidence="2" key="1">
    <citation type="submission" date="2016-11" db="EMBL/GenBank/DDBJ databases">
        <authorList>
            <person name="Varghese N."/>
            <person name="Submissions S."/>
        </authorList>
    </citation>
    <scope>NUCLEOTIDE SEQUENCE [LARGE SCALE GENOMIC DNA]</scope>
    <source>
        <strain evidence="2">CECT 8089</strain>
    </source>
</reference>
<evidence type="ECO:0008006" key="3">
    <source>
        <dbReference type="Google" id="ProtNLM"/>
    </source>
</evidence>
<name>A0A1M7AIA3_9GAMM</name>
<dbReference type="AlphaFoldDB" id="A0A1M7AIA3"/>
<evidence type="ECO:0000313" key="2">
    <source>
        <dbReference type="Proteomes" id="UP000184305"/>
    </source>
</evidence>
<dbReference type="RefSeq" id="WP_073263521.1">
    <property type="nucleotide sequence ID" value="NZ_FRBQ01000001.1"/>
</dbReference>
<protein>
    <recommendedName>
        <fullName evidence="3">DUF4253 domain-containing protein</fullName>
    </recommendedName>
</protein>
<keyword evidence="2" id="KW-1185">Reference proteome</keyword>
<organism evidence="1 2">
    <name type="scientific">Phytopseudomonas punonensis</name>
    <dbReference type="NCBI Taxonomy" id="1220495"/>
    <lineage>
        <taxon>Bacteria</taxon>
        <taxon>Pseudomonadati</taxon>
        <taxon>Pseudomonadota</taxon>
        <taxon>Gammaproteobacteria</taxon>
        <taxon>Pseudomonadales</taxon>
        <taxon>Pseudomonadaceae</taxon>
        <taxon>Phytopseudomonas</taxon>
    </lineage>
</organism>
<sequence>MRLELDPQPDDRLLGQCYRVHGPISLTDLLEAYDEAPAGHQYLFTLEDLGQALYTSMHASHYHDLDSGDWLQDADIEPSWLQDGYPREDLTVEQRLHIRRLGFGRLLPQTSFDSIFAKDLRLDEDSLAELTAANTDLVSQLDGECYLLRIPAQRACESLYGFANGYFSCDLSPMENFRLAEHLEDHYGYRLFGLGASLIAFRRTRALDAQQAATLLDLLVRLYAREGNQPQVRELFGASLERQLLVLRYTE</sequence>
<dbReference type="OrthoDB" id="7595245at2"/>
<accession>A0A1M7AIA3</accession>
<evidence type="ECO:0000313" key="1">
    <source>
        <dbReference type="EMBL" id="SHL42472.1"/>
    </source>
</evidence>
<dbReference type="Proteomes" id="UP000184305">
    <property type="component" value="Unassembled WGS sequence"/>
</dbReference>
<proteinExistence type="predicted"/>